<dbReference type="EMBL" id="AEMG01000004">
    <property type="protein sequence ID" value="EFW93347.1"/>
    <property type="molecule type" value="Genomic_DNA"/>
</dbReference>
<feature type="transmembrane region" description="Helical" evidence="9">
    <location>
        <begin position="12"/>
        <end position="30"/>
    </location>
</feature>
<dbReference type="Proteomes" id="UP000184203">
    <property type="component" value="Unassembled WGS sequence"/>
</dbReference>
<reference evidence="11" key="2">
    <citation type="submission" date="2016-11" db="EMBL/GenBank/DDBJ databases">
        <authorList>
            <person name="Jaros S."/>
            <person name="Januszkiewicz K."/>
            <person name="Wedrychowicz H."/>
        </authorList>
    </citation>
    <scope>NUCLEOTIDE SEQUENCE [LARGE SCALE GENOMIC DNA]</scope>
    <source>
        <strain evidence="11">DX253</strain>
    </source>
</reference>
<protein>
    <submittedName>
        <fullName evidence="10">Arsenical-resistance protein ACR3</fullName>
    </submittedName>
    <submittedName>
        <fullName evidence="11">Arsenite transporter, ACR3 family</fullName>
    </submittedName>
</protein>
<dbReference type="FunFam" id="1.20.1530.20:FF:000009">
    <property type="entry name" value="Arsenite transporter, ACR3 family"/>
    <property type="match status" value="1"/>
</dbReference>
<dbReference type="eggNOG" id="arCOG02190">
    <property type="taxonomic scope" value="Archaea"/>
</dbReference>
<dbReference type="InterPro" id="IPR004706">
    <property type="entry name" value="Arsenical-R_Acr3"/>
</dbReference>
<evidence type="ECO:0000313" key="11">
    <source>
        <dbReference type="EMBL" id="SHK52078.1"/>
    </source>
</evidence>
<sequence>MSDDLGVLDRYLTVWIGLAMAVGIALGRFVPGVADVLNAVTWHGTSLPIALGLFVMIFPIMAEIDYARIPRVTRTARAEIGLTLAFNWLVAPFLMYGLAVVFLDGHPEFVTGLIIVGIAPCIAMVLVWNELAAGNQEMCAVCVGVNSLLQIALFVPYAFLFLTVLRGTAVSVSMTLIAQMVLVFLGLPLALGYVAQKVAFRTMGREAYYERVIPKIGPFGLLGLLFTVVVMFALKGDFIVSNPDQIVLIAIPLLLFFVGLWTIAYGLGALLGFEYTESVSLAFTAASNNFELAIAVAVAVFGIGSNVALATVVGPLIEVPVMLALVRVALATKDQLFGDRSGVPGGVSSD</sequence>
<dbReference type="GO" id="GO:0015104">
    <property type="term" value="F:antimonite transmembrane transporter activity"/>
    <property type="evidence" value="ECO:0007669"/>
    <property type="project" value="TreeGrafter"/>
</dbReference>
<evidence type="ECO:0000256" key="9">
    <source>
        <dbReference type="SAM" id="Phobius"/>
    </source>
</evidence>
<feature type="transmembrane region" description="Helical" evidence="9">
    <location>
        <begin position="176"/>
        <end position="195"/>
    </location>
</feature>
<reference evidence="13" key="3">
    <citation type="submission" date="2016-11" db="EMBL/GenBank/DDBJ databases">
        <authorList>
            <person name="Varghese N."/>
            <person name="Submissions S."/>
        </authorList>
    </citation>
    <scope>NUCLEOTIDE SEQUENCE [LARGE SCALE GENOMIC DNA]</scope>
    <source>
        <strain evidence="13">DX253</strain>
    </source>
</reference>
<evidence type="ECO:0000256" key="8">
    <source>
        <dbReference type="ARBA" id="ARBA00023136"/>
    </source>
</evidence>
<feature type="transmembrane region" description="Helical" evidence="9">
    <location>
        <begin position="42"/>
        <end position="61"/>
    </location>
</feature>
<evidence type="ECO:0000256" key="1">
    <source>
        <dbReference type="ARBA" id="ARBA00004651"/>
    </source>
</evidence>
<evidence type="ECO:0000256" key="7">
    <source>
        <dbReference type="ARBA" id="ARBA00022989"/>
    </source>
</evidence>
<evidence type="ECO:0000256" key="2">
    <source>
        <dbReference type="ARBA" id="ARBA00010110"/>
    </source>
</evidence>
<dbReference type="Proteomes" id="UP000003751">
    <property type="component" value="Unassembled WGS sequence"/>
</dbReference>
<feature type="transmembrane region" description="Helical" evidence="9">
    <location>
        <begin position="140"/>
        <end position="164"/>
    </location>
</feature>
<evidence type="ECO:0000256" key="5">
    <source>
        <dbReference type="ARBA" id="ARBA00022692"/>
    </source>
</evidence>
<feature type="transmembrane region" description="Helical" evidence="9">
    <location>
        <begin position="109"/>
        <end position="128"/>
    </location>
</feature>
<dbReference type="OrthoDB" id="326456at2157"/>
<evidence type="ECO:0000313" key="12">
    <source>
        <dbReference type="Proteomes" id="UP000003751"/>
    </source>
</evidence>
<evidence type="ECO:0000256" key="3">
    <source>
        <dbReference type="ARBA" id="ARBA00022448"/>
    </source>
</evidence>
<name>E7QQT3_HALPU</name>
<keyword evidence="3" id="KW-0813">Transport</keyword>
<dbReference type="InterPro" id="IPR002657">
    <property type="entry name" value="BilAc:Na_symport/Acr3"/>
</dbReference>
<dbReference type="Gene3D" id="1.20.1530.20">
    <property type="match status" value="1"/>
</dbReference>
<dbReference type="NCBIfam" id="TIGR00832">
    <property type="entry name" value="acr3"/>
    <property type="match status" value="1"/>
</dbReference>
<dbReference type="PATRIC" id="fig|797209.4.peg.1151"/>
<gene>
    <name evidence="11" type="ORF">SAMN05444342_1536</name>
    <name evidence="10" type="ORF">ZOD2009_05767</name>
</gene>
<keyword evidence="6" id="KW-0059">Arsenical resistance</keyword>
<keyword evidence="5 9" id="KW-0812">Transmembrane</keyword>
<feature type="transmembrane region" description="Helical" evidence="9">
    <location>
        <begin position="82"/>
        <end position="103"/>
    </location>
</feature>
<proteinExistence type="inferred from homology"/>
<evidence type="ECO:0000313" key="13">
    <source>
        <dbReference type="Proteomes" id="UP000184203"/>
    </source>
</evidence>
<reference evidence="10 12" key="1">
    <citation type="journal article" date="2014" name="ISME J.">
        <title>Trehalose/2-sulfotrehalose biosynthesis and glycine-betaine uptake are widely spread mechanisms for osmoadaptation in the Halobacteriales.</title>
        <authorList>
            <person name="Youssef N.H."/>
            <person name="Savage-Ashlock K.N."/>
            <person name="McCully A.L."/>
            <person name="Luedtke B."/>
            <person name="Shaw E.I."/>
            <person name="Hoff W.D."/>
            <person name="Elshahed M.S."/>
        </authorList>
    </citation>
    <scope>NUCLEOTIDE SEQUENCE [LARGE SCALE GENOMIC DNA]</scope>
    <source>
        <strain evidence="10 12">DX253</strain>
    </source>
</reference>
<feature type="transmembrane region" description="Helical" evidence="9">
    <location>
        <begin position="246"/>
        <end position="267"/>
    </location>
</feature>
<dbReference type="GO" id="GO:0046685">
    <property type="term" value="P:response to arsenic-containing substance"/>
    <property type="evidence" value="ECO:0007669"/>
    <property type="project" value="UniProtKB-KW"/>
</dbReference>
<dbReference type="GO" id="GO:0015105">
    <property type="term" value="F:arsenite transmembrane transporter activity"/>
    <property type="evidence" value="ECO:0007669"/>
    <property type="project" value="TreeGrafter"/>
</dbReference>
<dbReference type="GO" id="GO:0005886">
    <property type="term" value="C:plasma membrane"/>
    <property type="evidence" value="ECO:0007669"/>
    <property type="project" value="UniProtKB-SubCell"/>
</dbReference>
<dbReference type="AlphaFoldDB" id="E7QQT3"/>
<accession>E7QQT3</accession>
<dbReference type="RefSeq" id="WP_007977868.1">
    <property type="nucleotide sequence ID" value="NZ_AEMG01000004.1"/>
</dbReference>
<dbReference type="EMBL" id="FRAN01000002">
    <property type="protein sequence ID" value="SHK52078.1"/>
    <property type="molecule type" value="Genomic_DNA"/>
</dbReference>
<dbReference type="GO" id="GO:0015297">
    <property type="term" value="F:antiporter activity"/>
    <property type="evidence" value="ECO:0007669"/>
    <property type="project" value="InterPro"/>
</dbReference>
<dbReference type="Pfam" id="PF01758">
    <property type="entry name" value="SBF"/>
    <property type="match status" value="1"/>
</dbReference>
<keyword evidence="4" id="KW-1003">Cell membrane</keyword>
<dbReference type="PANTHER" id="PTHR43057">
    <property type="entry name" value="ARSENITE EFFLUX TRANSPORTER"/>
    <property type="match status" value="1"/>
</dbReference>
<dbReference type="InterPro" id="IPR038770">
    <property type="entry name" value="Na+/solute_symporter_sf"/>
</dbReference>
<dbReference type="PANTHER" id="PTHR43057:SF1">
    <property type="entry name" value="ARSENICAL-RESISTANCE PROTEIN 3"/>
    <property type="match status" value="1"/>
</dbReference>
<keyword evidence="8 9" id="KW-0472">Membrane</keyword>
<comment type="similarity">
    <text evidence="2">Belongs to the arsenical resistance-3 (ACR3) (TC 2.A.59) family.</text>
</comment>
<dbReference type="STRING" id="797209.GCA_000376445_01267"/>
<dbReference type="PIRSF" id="PIRSF005508">
    <property type="entry name" value="Acr3"/>
    <property type="match status" value="1"/>
</dbReference>
<organism evidence="10 12">
    <name type="scientific">Haladaptatus paucihalophilus DX253</name>
    <dbReference type="NCBI Taxonomy" id="797209"/>
    <lineage>
        <taxon>Archaea</taxon>
        <taxon>Methanobacteriati</taxon>
        <taxon>Methanobacteriota</taxon>
        <taxon>Stenosarchaea group</taxon>
        <taxon>Halobacteria</taxon>
        <taxon>Halobacteriales</taxon>
        <taxon>Haladaptataceae</taxon>
        <taxon>Haladaptatus</taxon>
    </lineage>
</organism>
<feature type="transmembrane region" description="Helical" evidence="9">
    <location>
        <begin position="216"/>
        <end position="234"/>
    </location>
</feature>
<comment type="subcellular location">
    <subcellularLocation>
        <location evidence="1">Cell membrane</location>
        <topology evidence="1">Multi-pass membrane protein</topology>
    </subcellularLocation>
</comment>
<evidence type="ECO:0000256" key="6">
    <source>
        <dbReference type="ARBA" id="ARBA00022849"/>
    </source>
</evidence>
<evidence type="ECO:0000313" key="10">
    <source>
        <dbReference type="EMBL" id="EFW93347.1"/>
    </source>
</evidence>
<keyword evidence="13" id="KW-1185">Reference proteome</keyword>
<evidence type="ECO:0000256" key="4">
    <source>
        <dbReference type="ARBA" id="ARBA00022475"/>
    </source>
</evidence>
<keyword evidence="7 9" id="KW-1133">Transmembrane helix</keyword>